<dbReference type="Pfam" id="PF13635">
    <property type="entry name" value="DUF4143"/>
    <property type="match status" value="1"/>
</dbReference>
<gene>
    <name evidence="3" type="ORF">OMES3154_00353</name>
</gene>
<reference evidence="3 4" key="1">
    <citation type="submission" date="2019-10" db="EMBL/GenBank/DDBJ databases">
        <authorList>
            <person name="Blom J."/>
        </authorList>
    </citation>
    <scope>NUCLEOTIDE SEQUENCE [LARGE SCALE GENOMIC DNA]</scope>
    <source>
        <strain evidence="3 4">ES3154-GLU</strain>
    </source>
</reference>
<feature type="domain" description="AAA" evidence="1">
    <location>
        <begin position="33"/>
        <end position="177"/>
    </location>
</feature>
<dbReference type="PANTHER" id="PTHR33295:SF18">
    <property type="entry name" value="AAA+ ATPASE DOMAIN-CONTAINING PROTEIN"/>
    <property type="match status" value="1"/>
</dbReference>
<accession>A0A6I8MC84</accession>
<evidence type="ECO:0000259" key="1">
    <source>
        <dbReference type="Pfam" id="PF13173"/>
    </source>
</evidence>
<evidence type="ECO:0008006" key="5">
    <source>
        <dbReference type="Google" id="ProtNLM"/>
    </source>
</evidence>
<dbReference type="EMBL" id="CABWIB010000001">
    <property type="protein sequence ID" value="VWL85071.1"/>
    <property type="molecule type" value="Genomic_DNA"/>
</dbReference>
<proteinExistence type="predicted"/>
<dbReference type="Pfam" id="PF13173">
    <property type="entry name" value="AAA_14"/>
    <property type="match status" value="1"/>
</dbReference>
<dbReference type="InterPro" id="IPR025420">
    <property type="entry name" value="DUF4143"/>
</dbReference>
<keyword evidence="4" id="KW-1185">Reference proteome</keyword>
<dbReference type="InterPro" id="IPR041682">
    <property type="entry name" value="AAA_14"/>
</dbReference>
<name>A0A6I8MC84_9FUSO</name>
<dbReference type="SUPFAM" id="SSF52540">
    <property type="entry name" value="P-loop containing nucleoside triphosphate hydrolases"/>
    <property type="match status" value="1"/>
</dbReference>
<evidence type="ECO:0000313" key="3">
    <source>
        <dbReference type="EMBL" id="VWL85071.1"/>
    </source>
</evidence>
<feature type="domain" description="DUF4143" evidence="2">
    <location>
        <begin position="223"/>
        <end position="381"/>
    </location>
</feature>
<dbReference type="Gene3D" id="3.40.50.300">
    <property type="entry name" value="P-loop containing nucleotide triphosphate hydrolases"/>
    <property type="match status" value="1"/>
</dbReference>
<dbReference type="AlphaFoldDB" id="A0A6I8MC84"/>
<organism evidence="3 4">
    <name type="scientific">Oceanivirga miroungae</name>
    <dbReference type="NCBI Taxonomy" id="1130046"/>
    <lineage>
        <taxon>Bacteria</taxon>
        <taxon>Fusobacteriati</taxon>
        <taxon>Fusobacteriota</taxon>
        <taxon>Fusobacteriia</taxon>
        <taxon>Fusobacteriales</taxon>
        <taxon>Leptotrichiaceae</taxon>
        <taxon>Oceanivirga</taxon>
    </lineage>
</organism>
<dbReference type="PANTHER" id="PTHR33295">
    <property type="entry name" value="ATPASE"/>
    <property type="match status" value="1"/>
</dbReference>
<sequence>MWEYTKFIRKGRDNMLIERKQYLDELIKKKDNGRIKVITGIRRCGKSYLLFEIYKNYLLNNGVKEEQIIEIALDDIENSKYRDPFILNDYVKSKITSDKRYYVFIDEIQFSKTVKNPYFEDDEDITFVDTLISLMRRKNLDVYVTGSNSKMLSRDILTQFRDRGDEIHVYPLSFSEMSSCYESIDEAWQDYVLCGGMPFLLELETFDQKSKYLKSLFQETYIRDIIERNKIKNGDEVLEVLLDFVSSAIGSLTNPLKLSNRFLSERKTKITNSTISKYLTLFEESYVISSVKRYDIKGSKYFSTPLKYYFADIGLRNARLNFRQNEETHIMENIIYNDLLRRGFNVDVGIVEYFSSENNKSKRVQLEVDFVINRGNIRYYIQSAFDLSSEEKKEQERNSLKRIDDSFKKIIIVKDNIVPRYDEYGIYYIGIKDFLLNDDFFK</sequence>
<evidence type="ECO:0000259" key="2">
    <source>
        <dbReference type="Pfam" id="PF13635"/>
    </source>
</evidence>
<dbReference type="Proteomes" id="UP000419017">
    <property type="component" value="Unassembled WGS sequence"/>
</dbReference>
<dbReference type="InterPro" id="IPR027417">
    <property type="entry name" value="P-loop_NTPase"/>
</dbReference>
<evidence type="ECO:0000313" key="4">
    <source>
        <dbReference type="Proteomes" id="UP000419017"/>
    </source>
</evidence>
<protein>
    <recommendedName>
        <fullName evidence="5">ATPase</fullName>
    </recommendedName>
</protein>